<accession>F4RP92</accession>
<dbReference type="VEuPathDB" id="FungiDB:MELLADRAFT_124541"/>
<dbReference type="RefSeq" id="XP_007410946.1">
    <property type="nucleotide sequence ID" value="XM_007410884.1"/>
</dbReference>
<dbReference type="GeneID" id="18926828"/>
<protein>
    <submittedName>
        <fullName evidence="2">Secreted protein</fullName>
    </submittedName>
</protein>
<organism evidence="3">
    <name type="scientific">Melampsora larici-populina (strain 98AG31 / pathotype 3-4-7)</name>
    <name type="common">Poplar leaf rust fungus</name>
    <dbReference type="NCBI Taxonomy" id="747676"/>
    <lineage>
        <taxon>Eukaryota</taxon>
        <taxon>Fungi</taxon>
        <taxon>Dikarya</taxon>
        <taxon>Basidiomycota</taxon>
        <taxon>Pucciniomycotina</taxon>
        <taxon>Pucciniomycetes</taxon>
        <taxon>Pucciniales</taxon>
        <taxon>Melampsoraceae</taxon>
        <taxon>Melampsora</taxon>
    </lineage>
</organism>
<dbReference type="HOGENOM" id="CLU_2758313_0_0_1"/>
<dbReference type="AlphaFoldDB" id="F4RP92"/>
<keyword evidence="1" id="KW-0732">Signal</keyword>
<evidence type="ECO:0000313" key="2">
    <source>
        <dbReference type="EMBL" id="EGG05890.1"/>
    </source>
</evidence>
<dbReference type="Proteomes" id="UP000001072">
    <property type="component" value="Unassembled WGS sequence"/>
</dbReference>
<reference evidence="3" key="1">
    <citation type="journal article" date="2011" name="Proc. Natl. Acad. Sci. U.S.A.">
        <title>Obligate biotrophy features unraveled by the genomic analysis of rust fungi.</title>
        <authorList>
            <person name="Duplessis S."/>
            <person name="Cuomo C.A."/>
            <person name="Lin Y.-C."/>
            <person name="Aerts A."/>
            <person name="Tisserant E."/>
            <person name="Veneault-Fourrey C."/>
            <person name="Joly D.L."/>
            <person name="Hacquard S."/>
            <person name="Amselem J."/>
            <person name="Cantarel B.L."/>
            <person name="Chiu R."/>
            <person name="Coutinho P.M."/>
            <person name="Feau N."/>
            <person name="Field M."/>
            <person name="Frey P."/>
            <person name="Gelhaye E."/>
            <person name="Goldberg J."/>
            <person name="Grabherr M.G."/>
            <person name="Kodira C.D."/>
            <person name="Kohler A."/>
            <person name="Kuees U."/>
            <person name="Lindquist E.A."/>
            <person name="Lucas S.M."/>
            <person name="Mago R."/>
            <person name="Mauceli E."/>
            <person name="Morin E."/>
            <person name="Murat C."/>
            <person name="Pangilinan J.L."/>
            <person name="Park R."/>
            <person name="Pearson M."/>
            <person name="Quesneville H."/>
            <person name="Rouhier N."/>
            <person name="Sakthikumar S."/>
            <person name="Salamov A.A."/>
            <person name="Schmutz J."/>
            <person name="Selles B."/>
            <person name="Shapiro H."/>
            <person name="Tanguay P."/>
            <person name="Tuskan G.A."/>
            <person name="Henrissat B."/>
            <person name="Van de Peer Y."/>
            <person name="Rouze P."/>
            <person name="Ellis J.G."/>
            <person name="Dodds P.N."/>
            <person name="Schein J.E."/>
            <person name="Zhong S."/>
            <person name="Hamelin R.C."/>
            <person name="Grigoriev I.V."/>
            <person name="Szabo L.J."/>
            <person name="Martin F."/>
        </authorList>
    </citation>
    <scope>NUCLEOTIDE SEQUENCE [LARGE SCALE GENOMIC DNA]</scope>
    <source>
        <strain evidence="3">98AG31 / pathotype 3-4-7</strain>
    </source>
</reference>
<feature type="chain" id="PRO_5003320928" evidence="1">
    <location>
        <begin position="19"/>
        <end position="76"/>
    </location>
</feature>
<sequence>MLFFKIIIAAVLAATISARRVQVDQTVTCEALQQQYVEFTPIIEKRLSRLLKTCQYGPGNKPPVCWTECESGPGCC</sequence>
<name>F4RP92_MELLP</name>
<dbReference type="KEGG" id="mlr:MELLADRAFT_124541"/>
<keyword evidence="3" id="KW-1185">Reference proteome</keyword>
<proteinExistence type="predicted"/>
<dbReference type="InParanoid" id="F4RP92"/>
<evidence type="ECO:0000256" key="1">
    <source>
        <dbReference type="SAM" id="SignalP"/>
    </source>
</evidence>
<evidence type="ECO:0000313" key="3">
    <source>
        <dbReference type="Proteomes" id="UP000001072"/>
    </source>
</evidence>
<feature type="signal peptide" evidence="1">
    <location>
        <begin position="1"/>
        <end position="18"/>
    </location>
</feature>
<dbReference type="EMBL" id="GL883111">
    <property type="protein sequence ID" value="EGG05890.1"/>
    <property type="molecule type" value="Genomic_DNA"/>
</dbReference>
<gene>
    <name evidence="2" type="ORF">MELLADRAFT_124541</name>
</gene>